<dbReference type="Gene3D" id="1.50.10.10">
    <property type="match status" value="1"/>
</dbReference>
<dbReference type="PIRSF" id="PIRSF006402">
    <property type="entry name" value="UCP006402_thioredoxin"/>
    <property type="match status" value="1"/>
</dbReference>
<dbReference type="PANTHER" id="PTHR42899:SF1">
    <property type="entry name" value="SPERMATOGENESIS-ASSOCIATED PROTEIN 20"/>
    <property type="match status" value="1"/>
</dbReference>
<keyword evidence="3" id="KW-1185">Reference proteome</keyword>
<feature type="non-terminal residue" evidence="2">
    <location>
        <position position="1"/>
    </location>
</feature>
<dbReference type="CDD" id="cd02955">
    <property type="entry name" value="SSP411"/>
    <property type="match status" value="1"/>
</dbReference>
<dbReference type="Gene3D" id="3.40.30.10">
    <property type="entry name" value="Glutaredoxin"/>
    <property type="match status" value="1"/>
</dbReference>
<dbReference type="InterPro" id="IPR004879">
    <property type="entry name" value="Ssp411-like_TRX"/>
</dbReference>
<organism evidence="2 3">
    <name type="scientific">Macrostomum lignano</name>
    <dbReference type="NCBI Taxonomy" id="282301"/>
    <lineage>
        <taxon>Eukaryota</taxon>
        <taxon>Metazoa</taxon>
        <taxon>Spiralia</taxon>
        <taxon>Lophotrochozoa</taxon>
        <taxon>Platyhelminthes</taxon>
        <taxon>Rhabditophora</taxon>
        <taxon>Macrostomorpha</taxon>
        <taxon>Macrostomida</taxon>
        <taxon>Macrostomidae</taxon>
        <taxon>Macrostomum</taxon>
    </lineage>
</organism>
<gene>
    <name evidence="2" type="ORF">BOX15_Mlig001315g8</name>
</gene>
<dbReference type="AlphaFoldDB" id="A0A267DP94"/>
<dbReference type="STRING" id="282301.A0A267DP94"/>
<sequence length="780" mass="85408">LSFELFRAAAATTAARRMAQAAAQSSRSSSSQASNRLHLSRSPYLAQHANDPVHWQPWGDEAFALAKARDQLVFLSIGYSTCHWCHVMHRESFQNADIAKLLNDNFVSIKLDREERPDVDRVYMNFVLALGVGGGWPLSVWLTPDKRPIFGGTYFPPENRYFGRPGFASVLQSLSDSWRNKRDQVETQGTEILAALRKHAVPPAPPSAAAFDPSRPAALCLRQLRDRFDSELGGFGRAPKFPQPSLLAFLLRLAGLRSAADPAESAEALAMCRLTLDCMARGGIHDHVNGGFHRYSTDAKWHVPHFEKMLYDQAQLCSTFAVTSRLCAKEDAGTAKELADTAVGIVEYVCRELSHPAGGFYSAQDADSLPEGSAEDAAGGHGHGKKEGAFCVWTWGQLAAALEGGSIGDVPYLKAFAAVYSCAEAGNVDPYQDPHDELRGQNVLIRRKAWRELAQQLGLSEQQLRAGITDCLLRLREVRAKRPPPHLDDKLLTCWNSMMISALAQAGRLLNRPDWLERARRGAEFIRCHLWREDTRTLYRVAYPDGQDGVTLGPAPVKAFLDDHAQLIGALLQLYRATLHQPYLAWARQLQAEQDAAFWCSEAKAYFDTRRQSADAGDAANAAAPELPLRLLDDHDGAEPCGNSVSAVNLASLRAFDDNSGSYSSRSGELLNRFSQTLGRQPMALTEMASACLLTAAGPPATLVLAAPAEDQLEPLMQAAWSSDSPVRRPDLTLMRPQDAGWCSGYGPIDGRAAAYLCRDFTCQLPVTEPAELADLLAGI</sequence>
<comment type="caution">
    <text evidence="2">The sequence shown here is derived from an EMBL/GenBank/DDBJ whole genome shotgun (WGS) entry which is preliminary data.</text>
</comment>
<dbReference type="InterPro" id="IPR012341">
    <property type="entry name" value="6hp_glycosidase-like_sf"/>
</dbReference>
<dbReference type="PANTHER" id="PTHR42899">
    <property type="entry name" value="SPERMATOGENESIS-ASSOCIATED PROTEIN 20"/>
    <property type="match status" value="1"/>
</dbReference>
<dbReference type="SUPFAM" id="SSF48208">
    <property type="entry name" value="Six-hairpin glycosidases"/>
    <property type="match status" value="1"/>
</dbReference>
<feature type="domain" description="Spermatogenesis-associated protein 20-like TRX" evidence="1">
    <location>
        <begin position="35"/>
        <end position="196"/>
    </location>
</feature>
<dbReference type="OrthoDB" id="1923667at2759"/>
<protein>
    <recommendedName>
        <fullName evidence="1">Spermatogenesis-associated protein 20-like TRX domain-containing protein</fullName>
    </recommendedName>
</protein>
<accession>A0A267DP94</accession>
<dbReference type="Proteomes" id="UP000215902">
    <property type="component" value="Unassembled WGS sequence"/>
</dbReference>
<name>A0A267DP94_9PLAT</name>
<dbReference type="SUPFAM" id="SSF52833">
    <property type="entry name" value="Thioredoxin-like"/>
    <property type="match status" value="1"/>
</dbReference>
<dbReference type="Pfam" id="PF03190">
    <property type="entry name" value="Thioredox_DsbH"/>
    <property type="match status" value="1"/>
</dbReference>
<dbReference type="InterPro" id="IPR024705">
    <property type="entry name" value="Ssp411"/>
</dbReference>
<reference evidence="2 3" key="1">
    <citation type="submission" date="2017-06" db="EMBL/GenBank/DDBJ databases">
        <title>A platform for efficient transgenesis in Macrostomum lignano, a flatworm model organism for stem cell research.</title>
        <authorList>
            <person name="Berezikov E."/>
        </authorList>
    </citation>
    <scope>NUCLEOTIDE SEQUENCE [LARGE SCALE GENOMIC DNA]</scope>
    <source>
        <strain evidence="2">DV1</strain>
        <tissue evidence="2">Whole organism</tissue>
    </source>
</reference>
<dbReference type="InterPro" id="IPR008928">
    <property type="entry name" value="6-hairpin_glycosidase_sf"/>
</dbReference>
<evidence type="ECO:0000259" key="1">
    <source>
        <dbReference type="Pfam" id="PF03190"/>
    </source>
</evidence>
<dbReference type="EMBL" id="NIVC01003500">
    <property type="protein sequence ID" value="PAA51118.1"/>
    <property type="molecule type" value="Genomic_DNA"/>
</dbReference>
<dbReference type="InterPro" id="IPR036249">
    <property type="entry name" value="Thioredoxin-like_sf"/>
</dbReference>
<proteinExistence type="predicted"/>
<dbReference type="GO" id="GO:0005975">
    <property type="term" value="P:carbohydrate metabolic process"/>
    <property type="evidence" value="ECO:0007669"/>
    <property type="project" value="InterPro"/>
</dbReference>
<evidence type="ECO:0000313" key="3">
    <source>
        <dbReference type="Proteomes" id="UP000215902"/>
    </source>
</evidence>
<evidence type="ECO:0000313" key="2">
    <source>
        <dbReference type="EMBL" id="PAA51118.1"/>
    </source>
</evidence>